<evidence type="ECO:0000313" key="8">
    <source>
        <dbReference type="Proteomes" id="UP001073053"/>
    </source>
</evidence>
<dbReference type="Proteomes" id="UP001073053">
    <property type="component" value="Unassembled WGS sequence"/>
</dbReference>
<dbReference type="AlphaFoldDB" id="A0A9Q4EF43"/>
<dbReference type="InterPro" id="IPR029442">
    <property type="entry name" value="GyrI-like"/>
</dbReference>
<evidence type="ECO:0000256" key="1">
    <source>
        <dbReference type="ARBA" id="ARBA00022491"/>
    </source>
</evidence>
<protein>
    <submittedName>
        <fullName evidence="7">MerR family transcriptional regulator</fullName>
    </submittedName>
</protein>
<dbReference type="InterPro" id="IPR000551">
    <property type="entry name" value="MerR-type_HTH_dom"/>
</dbReference>
<dbReference type="GO" id="GO:0003700">
    <property type="term" value="F:DNA-binding transcription factor activity"/>
    <property type="evidence" value="ECO:0007669"/>
    <property type="project" value="InterPro"/>
</dbReference>
<dbReference type="SUPFAM" id="SSF55136">
    <property type="entry name" value="Probable bacterial effector-binding domain"/>
    <property type="match status" value="1"/>
</dbReference>
<dbReference type="Pfam" id="PF13411">
    <property type="entry name" value="MerR_1"/>
    <property type="match status" value="1"/>
</dbReference>
<accession>A0A9Q4EF43</accession>
<dbReference type="InterPro" id="IPR047057">
    <property type="entry name" value="MerR_fam"/>
</dbReference>
<evidence type="ECO:0000313" key="7">
    <source>
        <dbReference type="EMBL" id="MCY9183077.1"/>
    </source>
</evidence>
<proteinExistence type="predicted"/>
<evidence type="ECO:0000256" key="5">
    <source>
        <dbReference type="SAM" id="Coils"/>
    </source>
</evidence>
<keyword evidence="5" id="KW-0175">Coiled coil</keyword>
<dbReference type="InterPro" id="IPR011256">
    <property type="entry name" value="Reg_factor_effector_dom_sf"/>
</dbReference>
<dbReference type="InterPro" id="IPR010499">
    <property type="entry name" value="AraC_E-bd"/>
</dbReference>
<evidence type="ECO:0000259" key="6">
    <source>
        <dbReference type="PROSITE" id="PS50937"/>
    </source>
</evidence>
<keyword evidence="1" id="KW-0678">Repressor</keyword>
<dbReference type="InterPro" id="IPR009061">
    <property type="entry name" value="DNA-bd_dom_put_sf"/>
</dbReference>
<keyword evidence="3" id="KW-0238">DNA-binding</keyword>
<evidence type="ECO:0000256" key="2">
    <source>
        <dbReference type="ARBA" id="ARBA00023015"/>
    </source>
</evidence>
<dbReference type="Pfam" id="PF06445">
    <property type="entry name" value="GyrI-like"/>
    <property type="match status" value="1"/>
</dbReference>
<dbReference type="EMBL" id="JALAWA010000001">
    <property type="protein sequence ID" value="MCY9183077.1"/>
    <property type="molecule type" value="Genomic_DNA"/>
</dbReference>
<dbReference type="SUPFAM" id="SSF46955">
    <property type="entry name" value="Putative DNA-binding domain"/>
    <property type="match status" value="1"/>
</dbReference>
<dbReference type="PROSITE" id="PS50937">
    <property type="entry name" value="HTH_MERR_2"/>
    <property type="match status" value="1"/>
</dbReference>
<comment type="caution">
    <text evidence="7">The sequence shown here is derived from an EMBL/GenBank/DDBJ whole genome shotgun (WGS) entry which is preliminary data.</text>
</comment>
<dbReference type="GO" id="GO:0003677">
    <property type="term" value="F:DNA binding"/>
    <property type="evidence" value="ECO:0007669"/>
    <property type="project" value="UniProtKB-KW"/>
</dbReference>
<dbReference type="PANTHER" id="PTHR30204:SF69">
    <property type="entry name" value="MERR-FAMILY TRANSCRIPTIONAL REGULATOR"/>
    <property type="match status" value="1"/>
</dbReference>
<sequence>MKEFFSIGEVSKLFNVNVPTLRYYDEIGLLKPEFTDEHNNYRYYSTQQFERLSTIKYLRTLGLPINKLLDFYDSLEVDTLIHLLKDQQTEIDRKKRELARIERKISRRIKQMEDAVNMPLEEISKIKLSEQRVAYLQHEYILGQDIEYPVTELRTKFKVHKDLFLGKVGLSISATNIKSNQFDRYSSIFMVLEDEDEDEDEITSPEITFPSREYLQIRFKGSHSEAAQYYEMLLTYMKKHHYELAGDSIEITLIDYGVTNNPDNYVTEILLPIK</sequence>
<keyword evidence="2" id="KW-0805">Transcription regulation</keyword>
<evidence type="ECO:0000256" key="4">
    <source>
        <dbReference type="ARBA" id="ARBA00023163"/>
    </source>
</evidence>
<organism evidence="7 8">
    <name type="scientific">Bacillus halotolerans</name>
    <dbReference type="NCBI Taxonomy" id="260554"/>
    <lineage>
        <taxon>Bacteria</taxon>
        <taxon>Bacillati</taxon>
        <taxon>Bacillota</taxon>
        <taxon>Bacilli</taxon>
        <taxon>Bacillales</taxon>
        <taxon>Bacillaceae</taxon>
        <taxon>Bacillus</taxon>
    </lineage>
</organism>
<dbReference type="RefSeq" id="WP_268496301.1">
    <property type="nucleotide sequence ID" value="NZ_JALAVZ010000002.1"/>
</dbReference>
<gene>
    <name evidence="7" type="ORF">MOF03_00155</name>
</gene>
<dbReference type="SMART" id="SM00871">
    <property type="entry name" value="AraC_E_bind"/>
    <property type="match status" value="1"/>
</dbReference>
<dbReference type="CDD" id="cd01107">
    <property type="entry name" value="HTH_BmrR"/>
    <property type="match status" value="1"/>
</dbReference>
<evidence type="ECO:0000256" key="3">
    <source>
        <dbReference type="ARBA" id="ARBA00023125"/>
    </source>
</evidence>
<name>A0A9Q4EF43_9BACI</name>
<dbReference type="SMART" id="SM00422">
    <property type="entry name" value="HTH_MERR"/>
    <property type="match status" value="1"/>
</dbReference>
<feature type="domain" description="HTH merR-type" evidence="6">
    <location>
        <begin position="1"/>
        <end position="74"/>
    </location>
</feature>
<keyword evidence="4" id="KW-0804">Transcription</keyword>
<feature type="coiled-coil region" evidence="5">
    <location>
        <begin position="77"/>
        <end position="111"/>
    </location>
</feature>
<dbReference type="Gene3D" id="3.20.80.10">
    <property type="entry name" value="Regulatory factor, effector binding domain"/>
    <property type="match status" value="1"/>
</dbReference>
<reference evidence="7" key="1">
    <citation type="submission" date="2022-02" db="EMBL/GenBank/DDBJ databases">
        <title>Crop Bioprotection Bacillus Genome Sequencing.</title>
        <authorList>
            <person name="Dunlap C."/>
        </authorList>
    </citation>
    <scope>NUCLEOTIDE SEQUENCE</scope>
    <source>
        <strain evidence="7">EC49O2N-C10</strain>
    </source>
</reference>
<dbReference type="Gene3D" id="1.10.1660.10">
    <property type="match status" value="1"/>
</dbReference>
<dbReference type="PANTHER" id="PTHR30204">
    <property type="entry name" value="REDOX-CYCLING DRUG-SENSING TRANSCRIPTIONAL ACTIVATOR SOXR"/>
    <property type="match status" value="1"/>
</dbReference>